<evidence type="ECO:0000313" key="2">
    <source>
        <dbReference type="EMBL" id="GMT24064.1"/>
    </source>
</evidence>
<feature type="signal peptide" evidence="1">
    <location>
        <begin position="1"/>
        <end position="17"/>
    </location>
</feature>
<feature type="non-terminal residue" evidence="2">
    <location>
        <position position="64"/>
    </location>
</feature>
<evidence type="ECO:0008006" key="4">
    <source>
        <dbReference type="Google" id="ProtNLM"/>
    </source>
</evidence>
<proteinExistence type="predicted"/>
<comment type="caution">
    <text evidence="2">The sequence shown here is derived from an EMBL/GenBank/DDBJ whole genome shotgun (WGS) entry which is preliminary data.</text>
</comment>
<name>A0AAV5VWU2_9BILA</name>
<gene>
    <name evidence="2" type="ORF">PFISCL1PPCAC_15361</name>
</gene>
<evidence type="ECO:0000256" key="1">
    <source>
        <dbReference type="SAM" id="SignalP"/>
    </source>
</evidence>
<accession>A0AAV5VWU2</accession>
<keyword evidence="3" id="KW-1185">Reference proteome</keyword>
<reference evidence="2" key="1">
    <citation type="submission" date="2023-10" db="EMBL/GenBank/DDBJ databases">
        <title>Genome assembly of Pristionchus species.</title>
        <authorList>
            <person name="Yoshida K."/>
            <person name="Sommer R.J."/>
        </authorList>
    </citation>
    <scope>NUCLEOTIDE SEQUENCE</scope>
    <source>
        <strain evidence="2">RS5133</strain>
    </source>
</reference>
<feature type="non-terminal residue" evidence="2">
    <location>
        <position position="1"/>
    </location>
</feature>
<dbReference type="AlphaFoldDB" id="A0AAV5VWU2"/>
<evidence type="ECO:0000313" key="3">
    <source>
        <dbReference type="Proteomes" id="UP001432322"/>
    </source>
</evidence>
<organism evidence="2 3">
    <name type="scientific">Pristionchus fissidentatus</name>
    <dbReference type="NCBI Taxonomy" id="1538716"/>
    <lineage>
        <taxon>Eukaryota</taxon>
        <taxon>Metazoa</taxon>
        <taxon>Ecdysozoa</taxon>
        <taxon>Nematoda</taxon>
        <taxon>Chromadorea</taxon>
        <taxon>Rhabditida</taxon>
        <taxon>Rhabditina</taxon>
        <taxon>Diplogasteromorpha</taxon>
        <taxon>Diplogasteroidea</taxon>
        <taxon>Neodiplogasteridae</taxon>
        <taxon>Pristionchus</taxon>
    </lineage>
</organism>
<feature type="chain" id="PRO_5043562948" description="Secreted protein" evidence="1">
    <location>
        <begin position="18"/>
        <end position="64"/>
    </location>
</feature>
<protein>
    <recommendedName>
        <fullName evidence="4">Secreted protein</fullName>
    </recommendedName>
</protein>
<sequence>FLTVVFLLCASPSYTSSSTSTSFKYHEMIAATIRKAPRRATKGIDFFSLSLAVTSFSQQAGCRR</sequence>
<keyword evidence="1" id="KW-0732">Signal</keyword>
<dbReference type="EMBL" id="BTSY01000004">
    <property type="protein sequence ID" value="GMT24064.1"/>
    <property type="molecule type" value="Genomic_DNA"/>
</dbReference>
<dbReference type="Proteomes" id="UP001432322">
    <property type="component" value="Unassembled WGS sequence"/>
</dbReference>